<keyword evidence="2" id="KW-1185">Reference proteome</keyword>
<evidence type="ECO:0000313" key="1">
    <source>
        <dbReference type="EMBL" id="TMW66892.1"/>
    </source>
</evidence>
<dbReference type="EMBL" id="SPLM01000006">
    <property type="protein sequence ID" value="TMW66892.1"/>
    <property type="molecule type" value="Genomic_DNA"/>
</dbReference>
<reference evidence="1" key="1">
    <citation type="submission" date="2019-03" db="EMBL/GenBank/DDBJ databases">
        <title>Long read genome sequence of the mycoparasitic Pythium oligandrum ATCC 38472 isolated from sugarbeet rhizosphere.</title>
        <authorList>
            <person name="Gaulin E."/>
        </authorList>
    </citation>
    <scope>NUCLEOTIDE SEQUENCE</scope>
    <source>
        <strain evidence="1">ATCC 38472_TT</strain>
    </source>
</reference>
<evidence type="ECO:0000313" key="2">
    <source>
        <dbReference type="Proteomes" id="UP000794436"/>
    </source>
</evidence>
<organism evidence="1 2">
    <name type="scientific">Pythium oligandrum</name>
    <name type="common">Mycoparasitic fungus</name>
    <dbReference type="NCBI Taxonomy" id="41045"/>
    <lineage>
        <taxon>Eukaryota</taxon>
        <taxon>Sar</taxon>
        <taxon>Stramenopiles</taxon>
        <taxon>Oomycota</taxon>
        <taxon>Peronosporomycetes</taxon>
        <taxon>Pythiales</taxon>
        <taxon>Pythiaceae</taxon>
        <taxon>Pythium</taxon>
    </lineage>
</organism>
<comment type="caution">
    <text evidence="1">The sequence shown here is derived from an EMBL/GenBank/DDBJ whole genome shotgun (WGS) entry which is preliminary data.</text>
</comment>
<dbReference type="SUPFAM" id="SSF50156">
    <property type="entry name" value="PDZ domain-like"/>
    <property type="match status" value="1"/>
</dbReference>
<proteinExistence type="predicted"/>
<dbReference type="Proteomes" id="UP000794436">
    <property type="component" value="Unassembled WGS sequence"/>
</dbReference>
<accession>A0A8K1CNN1</accession>
<sequence length="125" mass="13691">MQANSNMRQIVTVATDQWPRAGLSVNNENEVTAVAPASPAEVAGFTPGMRIVSFTAWEAREPGESSEKEWVTVSTVAHPAMLNIRVKREQPFVPGDAVDAKINVVREEWERIKATPTKNCSCGHC</sequence>
<gene>
    <name evidence="1" type="ORF">Poli38472_012008</name>
</gene>
<dbReference type="AlphaFoldDB" id="A0A8K1CNN1"/>
<name>A0A8K1CNN1_PYTOL</name>
<dbReference type="InterPro" id="IPR036034">
    <property type="entry name" value="PDZ_sf"/>
</dbReference>
<protein>
    <submittedName>
        <fullName evidence="1">Uncharacterized protein</fullName>
    </submittedName>
</protein>